<proteinExistence type="predicted"/>
<evidence type="ECO:0000259" key="4">
    <source>
        <dbReference type="Pfam" id="PF24036"/>
    </source>
</evidence>
<evidence type="ECO:0008006" key="7">
    <source>
        <dbReference type="Google" id="ProtNLM"/>
    </source>
</evidence>
<keyword evidence="2" id="KW-1133">Transmembrane helix</keyword>
<dbReference type="OrthoDB" id="147932at2157"/>
<keyword evidence="2" id="KW-0812">Transmembrane</keyword>
<comment type="caution">
    <text evidence="5">The sequence shown here is derived from an EMBL/GenBank/DDBJ whole genome shotgun (WGS) entry which is preliminary data.</text>
</comment>
<evidence type="ECO:0000313" key="6">
    <source>
        <dbReference type="Proteomes" id="UP000053157"/>
    </source>
</evidence>
<accession>A0A0W1SU15</accession>
<protein>
    <recommendedName>
        <fullName evidence="7">HTH iclR-type domain-containing protein</fullName>
    </recommendedName>
</protein>
<evidence type="ECO:0000256" key="1">
    <source>
        <dbReference type="SAM" id="MobiDB-lite"/>
    </source>
</evidence>
<feature type="compositionally biased region" description="Acidic residues" evidence="1">
    <location>
        <begin position="279"/>
        <end position="295"/>
    </location>
</feature>
<dbReference type="SUPFAM" id="SSF46785">
    <property type="entry name" value="Winged helix' DNA-binding domain"/>
    <property type="match status" value="1"/>
</dbReference>
<dbReference type="EMBL" id="LOPV01000095">
    <property type="protein sequence ID" value="KTG29617.1"/>
    <property type="molecule type" value="Genomic_DNA"/>
</dbReference>
<feature type="transmembrane region" description="Helical" evidence="2">
    <location>
        <begin position="234"/>
        <end position="256"/>
    </location>
</feature>
<feature type="compositionally biased region" description="Low complexity" evidence="1">
    <location>
        <begin position="266"/>
        <end position="278"/>
    </location>
</feature>
<gene>
    <name evidence="5" type="ORF">AUR66_09835</name>
</gene>
<dbReference type="AlphaFoldDB" id="A0A0W1SU15"/>
<feature type="region of interest" description="Disordered" evidence="1">
    <location>
        <begin position="262"/>
        <end position="310"/>
    </location>
</feature>
<evidence type="ECO:0000256" key="2">
    <source>
        <dbReference type="SAM" id="Phobius"/>
    </source>
</evidence>
<dbReference type="InterPro" id="IPR036390">
    <property type="entry name" value="WH_DNA-bd_sf"/>
</dbReference>
<feature type="domain" description="DUF7343" evidence="3">
    <location>
        <begin position="312"/>
        <end position="373"/>
    </location>
</feature>
<dbReference type="Pfam" id="PF24036">
    <property type="entry name" value="DUF7345"/>
    <property type="match status" value="1"/>
</dbReference>
<evidence type="ECO:0000313" key="5">
    <source>
        <dbReference type="EMBL" id="KTG29617.1"/>
    </source>
</evidence>
<evidence type="ECO:0000259" key="3">
    <source>
        <dbReference type="Pfam" id="PF24034"/>
    </source>
</evidence>
<organism evidence="5 6">
    <name type="scientific">Haloferax profundi</name>
    <dbReference type="NCBI Taxonomy" id="1544718"/>
    <lineage>
        <taxon>Archaea</taxon>
        <taxon>Methanobacteriati</taxon>
        <taxon>Methanobacteriota</taxon>
        <taxon>Stenosarchaea group</taxon>
        <taxon>Halobacteria</taxon>
        <taxon>Halobacteriales</taxon>
        <taxon>Haloferacaceae</taxon>
        <taxon>Haloferax</taxon>
    </lineage>
</organism>
<name>A0A0W1SU15_9EURY</name>
<dbReference type="RefSeq" id="WP_058571361.1">
    <property type="nucleotide sequence ID" value="NZ_LOPV01000095.1"/>
</dbReference>
<keyword evidence="2" id="KW-0472">Membrane</keyword>
<sequence length="380" mass="40412">MRSVALIVALLTVVAGIAAPVAAGGPSVAETSAPETATALDDTSVVAQQSTLERSPQTDIFIELNRDQSASWRIEMRYELESENETAAFEEFAAEYEAGNADVGLDAALFERVSDTAESQTGRTMAIENATTRAYIENETGVVALTFTWTNFLEQTDNGVRLGDAFAAGGGQTWLTSLGANQNLTIQTPPGYAVSSTNLPLEDNAIVIEGPRTFESTDELTVSYVSTGGQSVDIPWGVLAGLAVVVTLSGAAVVYVRRQSKDELGSTPATTDTASSDEISSEPEPEAASEPEPTEEPIGPVESSESGVDLDLLSDEERVELLLEQNGGRMKQANIVKETGWSDAKVSQLLSSMADENRVEKLRLGRENLISLPDEVEDDA</sequence>
<dbReference type="InterPro" id="IPR055767">
    <property type="entry name" value="DUF7343"/>
</dbReference>
<feature type="domain" description="DUF7345" evidence="4">
    <location>
        <begin position="62"/>
        <end position="192"/>
    </location>
</feature>
<dbReference type="Pfam" id="PF24034">
    <property type="entry name" value="DUF7343"/>
    <property type="match status" value="1"/>
</dbReference>
<keyword evidence="6" id="KW-1185">Reference proteome</keyword>
<dbReference type="Proteomes" id="UP000053157">
    <property type="component" value="Unassembled WGS sequence"/>
</dbReference>
<reference evidence="5 6" key="1">
    <citation type="submission" date="2015-12" db="EMBL/GenBank/DDBJ databases">
        <title>Haloferax profundi sp. nov. isolated from the Discovery deep brine-seawater interface in the Red Sea.</title>
        <authorList>
            <person name="Zhang G."/>
            <person name="Stingl U."/>
            <person name="Rashid M."/>
        </authorList>
    </citation>
    <scope>NUCLEOTIDE SEQUENCE [LARGE SCALE GENOMIC DNA]</scope>
    <source>
        <strain evidence="5 6">SB29</strain>
    </source>
</reference>
<dbReference type="InterPro" id="IPR055769">
    <property type="entry name" value="DUF7345"/>
</dbReference>